<keyword evidence="2" id="KW-1185">Reference proteome</keyword>
<dbReference type="SUPFAM" id="SSF48576">
    <property type="entry name" value="Terpenoid synthases"/>
    <property type="match status" value="1"/>
</dbReference>
<gene>
    <name evidence="1" type="ORF">L0664_17410</name>
</gene>
<evidence type="ECO:0000313" key="2">
    <source>
        <dbReference type="Proteomes" id="UP001200557"/>
    </source>
</evidence>
<dbReference type="Proteomes" id="UP001200557">
    <property type="component" value="Unassembled WGS sequence"/>
</dbReference>
<dbReference type="InterPro" id="IPR002060">
    <property type="entry name" value="Squ/phyt_synthse"/>
</dbReference>
<evidence type="ECO:0000313" key="1">
    <source>
        <dbReference type="EMBL" id="MCF2872849.1"/>
    </source>
</evidence>
<reference evidence="1 2" key="1">
    <citation type="submission" date="2022-01" db="EMBL/GenBank/DDBJ databases">
        <title>Octadecabacter sp. nov., isolated from a marine alga.</title>
        <authorList>
            <person name="Jin M.S."/>
            <person name="Kim H.M."/>
            <person name="Han D.M."/>
            <person name="Jung J.J."/>
            <person name="Jeon C.O."/>
        </authorList>
    </citation>
    <scope>NUCLEOTIDE SEQUENCE [LARGE SCALE GENOMIC DNA]</scope>
    <source>
        <strain evidence="1 2">G9-8</strain>
    </source>
</reference>
<dbReference type="Pfam" id="PF00494">
    <property type="entry name" value="SQS_PSY"/>
    <property type="match status" value="1"/>
</dbReference>
<sequence>MSFEACARIVQQGDPDRFLAVMSCPVEMRRILFPIYAFNVEVARAPWVTEEPMIAEMRLQWWRDALDEISAGGTVRKHEVTTALSEVLDPEGARLLGGLVAARRWDIYKDAFEDLTHFEEYMNATSGDLLWTATRLGAVGRTRPDDQYGNDGLERNVKRYGVGIGVANWFRAIPELEARGRIPLLGGTPEAVRLQALGALRDLNAARSDMGRIDAPVASVLRVGWRAQRTLQTAARDPMSVANGRLDESPIVRRFSLFWRTVRDRY</sequence>
<dbReference type="InterPro" id="IPR008949">
    <property type="entry name" value="Isoprenoid_synthase_dom_sf"/>
</dbReference>
<proteinExistence type="predicted"/>
<accession>A0ABS9D2K4</accession>
<protein>
    <submittedName>
        <fullName evidence="1">Squalene/phytoene synthase family protein</fullName>
    </submittedName>
</protein>
<organism evidence="1 2">
    <name type="scientific">Octadecabacter dasysiphoniae</name>
    <dbReference type="NCBI Taxonomy" id="2909341"/>
    <lineage>
        <taxon>Bacteria</taxon>
        <taxon>Pseudomonadati</taxon>
        <taxon>Pseudomonadota</taxon>
        <taxon>Alphaproteobacteria</taxon>
        <taxon>Rhodobacterales</taxon>
        <taxon>Roseobacteraceae</taxon>
        <taxon>Octadecabacter</taxon>
    </lineage>
</organism>
<dbReference type="RefSeq" id="WP_235227173.1">
    <property type="nucleotide sequence ID" value="NZ_JAKGAQ010000005.1"/>
</dbReference>
<dbReference type="EMBL" id="JAKGAQ010000005">
    <property type="protein sequence ID" value="MCF2872849.1"/>
    <property type="molecule type" value="Genomic_DNA"/>
</dbReference>
<comment type="caution">
    <text evidence="1">The sequence shown here is derived from an EMBL/GenBank/DDBJ whole genome shotgun (WGS) entry which is preliminary data.</text>
</comment>
<name>A0ABS9D2K4_9RHOB</name>
<dbReference type="Gene3D" id="1.10.600.10">
    <property type="entry name" value="Farnesyl Diphosphate Synthase"/>
    <property type="match status" value="1"/>
</dbReference>